<dbReference type="CDD" id="cd03445">
    <property type="entry name" value="Thioesterase_II_repeat2"/>
    <property type="match status" value="1"/>
</dbReference>
<reference evidence="11 12" key="1">
    <citation type="submission" date="2018-11" db="EMBL/GenBank/DDBJ databases">
        <title>Sequencing the genomes of 1000 actinobacteria strains.</title>
        <authorList>
            <person name="Klenk H.-P."/>
        </authorList>
    </citation>
    <scope>NUCLEOTIDE SEQUENCE [LARGE SCALE GENOMIC DNA]</scope>
    <source>
        <strain evidence="11 12">DSM 44254</strain>
    </source>
</reference>
<dbReference type="SUPFAM" id="SSF54637">
    <property type="entry name" value="Thioesterase/thiol ester dehydrase-isomerase"/>
    <property type="match status" value="2"/>
</dbReference>
<organism evidence="11 12">
    <name type="scientific">Actinocorallia herbida</name>
    <dbReference type="NCBI Taxonomy" id="58109"/>
    <lineage>
        <taxon>Bacteria</taxon>
        <taxon>Bacillati</taxon>
        <taxon>Actinomycetota</taxon>
        <taxon>Actinomycetes</taxon>
        <taxon>Streptosporangiales</taxon>
        <taxon>Thermomonosporaceae</taxon>
        <taxon>Actinocorallia</taxon>
    </lineage>
</organism>
<dbReference type="GO" id="GO:0009062">
    <property type="term" value="P:fatty acid catabolic process"/>
    <property type="evidence" value="ECO:0007669"/>
    <property type="project" value="TreeGrafter"/>
</dbReference>
<evidence type="ECO:0000256" key="8">
    <source>
        <dbReference type="SAM" id="MobiDB-lite"/>
    </source>
</evidence>
<proteinExistence type="inferred from homology"/>
<keyword evidence="4" id="KW-0443">Lipid metabolism</keyword>
<gene>
    <name evidence="11" type="ORF">EDD29_2001</name>
</gene>
<evidence type="ECO:0000256" key="5">
    <source>
        <dbReference type="ARBA" id="ARBA00050943"/>
    </source>
</evidence>
<dbReference type="InterPro" id="IPR049449">
    <property type="entry name" value="TesB_ACOT8-like_N"/>
</dbReference>
<evidence type="ECO:0000313" key="12">
    <source>
        <dbReference type="Proteomes" id="UP000272400"/>
    </source>
</evidence>
<dbReference type="Pfam" id="PF20789">
    <property type="entry name" value="4HBT_3C"/>
    <property type="match status" value="1"/>
</dbReference>
<keyword evidence="3" id="KW-0378">Hydrolase</keyword>
<evidence type="ECO:0000256" key="2">
    <source>
        <dbReference type="ARBA" id="ARBA00011881"/>
    </source>
</evidence>
<dbReference type="InterPro" id="IPR042171">
    <property type="entry name" value="Acyl-CoA_hotdog"/>
</dbReference>
<comment type="subunit">
    <text evidence="2">Homotetramer.</text>
</comment>
<comment type="similarity">
    <text evidence="1">Belongs to the C/M/P thioester hydrolase family.</text>
</comment>
<dbReference type="AlphaFoldDB" id="A0A3N1CT47"/>
<comment type="catalytic activity">
    <reaction evidence="5">
        <text>a fatty acyl-CoA + H2O = a fatty acid + CoA + H(+)</text>
        <dbReference type="Rhea" id="RHEA:16781"/>
        <dbReference type="ChEBI" id="CHEBI:15377"/>
        <dbReference type="ChEBI" id="CHEBI:15378"/>
        <dbReference type="ChEBI" id="CHEBI:28868"/>
        <dbReference type="ChEBI" id="CHEBI:57287"/>
        <dbReference type="ChEBI" id="CHEBI:77636"/>
        <dbReference type="EC" id="3.1.2.20"/>
    </reaction>
    <physiologicalReaction direction="left-to-right" evidence="5">
        <dbReference type="Rhea" id="RHEA:16782"/>
    </physiologicalReaction>
</comment>
<evidence type="ECO:0000256" key="6">
    <source>
        <dbReference type="ARBA" id="ARBA00071120"/>
    </source>
</evidence>
<sequence length="266" mass="29148">MSEKMDFLEVLHLERIEDDLFRGRCHQGAPQRAFGGQVAAQALVAAGRTVPADRTVHSLHSYFIRAGRADSPIVYGVDRTRDGASFTTRRVVAIQNGKTIFSLSASFHAPEPGLDHQSATPTAPPPEESAPAPDRWSFFTDAIEIRLATESAEETAPRRQMWVRARDPLGPDPLLNACALTYISDIGLAGTIPLGRHPEGTPLLLTSLDHALWFHRPFTLDTWLLFDTSSPTLTPTRGLAHGTFHTRSGTLVASVTQEALLRPHHP</sequence>
<keyword evidence="12" id="KW-1185">Reference proteome</keyword>
<evidence type="ECO:0000256" key="3">
    <source>
        <dbReference type="ARBA" id="ARBA00022801"/>
    </source>
</evidence>
<comment type="caution">
    <text evidence="11">The sequence shown here is derived from an EMBL/GenBank/DDBJ whole genome shotgun (WGS) entry which is preliminary data.</text>
</comment>
<accession>A0A3N1CT47</accession>
<dbReference type="InterPro" id="IPR003703">
    <property type="entry name" value="Acyl_CoA_thio"/>
</dbReference>
<feature type="region of interest" description="Disordered" evidence="8">
    <location>
        <begin position="111"/>
        <end position="133"/>
    </location>
</feature>
<evidence type="ECO:0000256" key="4">
    <source>
        <dbReference type="ARBA" id="ARBA00023098"/>
    </source>
</evidence>
<dbReference type="FunFam" id="2.40.160.210:FF:000001">
    <property type="entry name" value="Acyl-CoA thioesterase II"/>
    <property type="match status" value="1"/>
</dbReference>
<dbReference type="Proteomes" id="UP000272400">
    <property type="component" value="Unassembled WGS sequence"/>
</dbReference>
<dbReference type="EMBL" id="RJKE01000001">
    <property type="protein sequence ID" value="ROO84476.1"/>
    <property type="molecule type" value="Genomic_DNA"/>
</dbReference>
<dbReference type="Pfam" id="PF13622">
    <property type="entry name" value="4HBT_3"/>
    <property type="match status" value="1"/>
</dbReference>
<evidence type="ECO:0000259" key="9">
    <source>
        <dbReference type="Pfam" id="PF13622"/>
    </source>
</evidence>
<dbReference type="OrthoDB" id="9781019at2"/>
<dbReference type="RefSeq" id="WP_123664092.1">
    <property type="nucleotide sequence ID" value="NZ_RJKE01000001.1"/>
</dbReference>
<evidence type="ECO:0000256" key="1">
    <source>
        <dbReference type="ARBA" id="ARBA00006538"/>
    </source>
</evidence>
<dbReference type="CDD" id="cd03444">
    <property type="entry name" value="Thioesterase_II_repeat1"/>
    <property type="match status" value="1"/>
</dbReference>
<evidence type="ECO:0000313" key="11">
    <source>
        <dbReference type="EMBL" id="ROO84476.1"/>
    </source>
</evidence>
<feature type="domain" description="Acyl-CoA thioesterase-like C-terminal" evidence="10">
    <location>
        <begin position="130"/>
        <end position="260"/>
    </location>
</feature>
<dbReference type="PANTHER" id="PTHR11066:SF34">
    <property type="entry name" value="ACYL-COENZYME A THIOESTERASE 8"/>
    <property type="match status" value="1"/>
</dbReference>
<feature type="domain" description="Acyl-CoA thioesterase-like N-terminal HotDog" evidence="9">
    <location>
        <begin position="32"/>
        <end position="108"/>
    </location>
</feature>
<name>A0A3N1CT47_9ACTN</name>
<dbReference type="GO" id="GO:0047617">
    <property type="term" value="F:fatty acyl-CoA hydrolase activity"/>
    <property type="evidence" value="ECO:0007669"/>
    <property type="project" value="UniProtKB-EC"/>
</dbReference>
<dbReference type="InterPro" id="IPR029069">
    <property type="entry name" value="HotDog_dom_sf"/>
</dbReference>
<dbReference type="GO" id="GO:0006637">
    <property type="term" value="P:acyl-CoA metabolic process"/>
    <property type="evidence" value="ECO:0007669"/>
    <property type="project" value="InterPro"/>
</dbReference>
<dbReference type="InterPro" id="IPR049450">
    <property type="entry name" value="ACOT8-like_C"/>
</dbReference>
<evidence type="ECO:0000259" key="10">
    <source>
        <dbReference type="Pfam" id="PF20789"/>
    </source>
</evidence>
<protein>
    <recommendedName>
        <fullName evidence="6">Acyl-CoA thioesterase 2</fullName>
    </recommendedName>
    <alternativeName>
        <fullName evidence="7">Thioesterase II</fullName>
    </alternativeName>
</protein>
<dbReference type="PANTHER" id="PTHR11066">
    <property type="entry name" value="ACYL-COA THIOESTERASE"/>
    <property type="match status" value="1"/>
</dbReference>
<evidence type="ECO:0000256" key="7">
    <source>
        <dbReference type="ARBA" id="ARBA00079653"/>
    </source>
</evidence>
<dbReference type="Gene3D" id="2.40.160.210">
    <property type="entry name" value="Acyl-CoA thioesterase, double hotdog domain"/>
    <property type="match status" value="1"/>
</dbReference>